<accession>A0AAV7VBD3</accession>
<dbReference type="Proteomes" id="UP001066276">
    <property type="component" value="Chromosome 2_1"/>
</dbReference>
<dbReference type="EMBL" id="JANPWB010000003">
    <property type="protein sequence ID" value="KAJ1198171.1"/>
    <property type="molecule type" value="Genomic_DNA"/>
</dbReference>
<organism evidence="2 3">
    <name type="scientific">Pleurodeles waltl</name>
    <name type="common">Iberian ribbed newt</name>
    <dbReference type="NCBI Taxonomy" id="8319"/>
    <lineage>
        <taxon>Eukaryota</taxon>
        <taxon>Metazoa</taxon>
        <taxon>Chordata</taxon>
        <taxon>Craniata</taxon>
        <taxon>Vertebrata</taxon>
        <taxon>Euteleostomi</taxon>
        <taxon>Amphibia</taxon>
        <taxon>Batrachia</taxon>
        <taxon>Caudata</taxon>
        <taxon>Salamandroidea</taxon>
        <taxon>Salamandridae</taxon>
        <taxon>Pleurodelinae</taxon>
        <taxon>Pleurodeles</taxon>
    </lineage>
</organism>
<evidence type="ECO:0000313" key="2">
    <source>
        <dbReference type="EMBL" id="KAJ1198171.1"/>
    </source>
</evidence>
<protein>
    <submittedName>
        <fullName evidence="2">Uncharacterized protein</fullName>
    </submittedName>
</protein>
<comment type="caution">
    <text evidence="2">The sequence shown here is derived from an EMBL/GenBank/DDBJ whole genome shotgun (WGS) entry which is preliminary data.</text>
</comment>
<name>A0AAV7VBD3_PLEWA</name>
<evidence type="ECO:0000313" key="3">
    <source>
        <dbReference type="Proteomes" id="UP001066276"/>
    </source>
</evidence>
<sequence length="156" mass="16824">MGPSGSLGEGRAQTPSTAAAREPHQQASWWGSISARKAYREAEGRKAMSAPPPSIGIMRAQRLPLSARGGKRKEGGTLLAVISSSVEYVPGRCNTIADALSQLLIDDGDDGDKDGECDVAFMYEDVLLGMGPSTEVEHGLITEQEWEREMMRDVEM</sequence>
<dbReference type="AlphaFoldDB" id="A0AAV7VBD3"/>
<evidence type="ECO:0000256" key="1">
    <source>
        <dbReference type="SAM" id="MobiDB-lite"/>
    </source>
</evidence>
<keyword evidence="3" id="KW-1185">Reference proteome</keyword>
<reference evidence="2" key="1">
    <citation type="journal article" date="2022" name="bioRxiv">
        <title>Sequencing and chromosome-scale assembly of the giantPleurodeles waltlgenome.</title>
        <authorList>
            <person name="Brown T."/>
            <person name="Elewa A."/>
            <person name="Iarovenko S."/>
            <person name="Subramanian E."/>
            <person name="Araus A.J."/>
            <person name="Petzold A."/>
            <person name="Susuki M."/>
            <person name="Suzuki K.-i.T."/>
            <person name="Hayashi T."/>
            <person name="Toyoda A."/>
            <person name="Oliveira C."/>
            <person name="Osipova E."/>
            <person name="Leigh N.D."/>
            <person name="Simon A."/>
            <person name="Yun M.H."/>
        </authorList>
    </citation>
    <scope>NUCLEOTIDE SEQUENCE</scope>
    <source>
        <strain evidence="2">20211129_DDA</strain>
        <tissue evidence="2">Liver</tissue>
    </source>
</reference>
<gene>
    <name evidence="2" type="ORF">NDU88_002015</name>
</gene>
<feature type="region of interest" description="Disordered" evidence="1">
    <location>
        <begin position="1"/>
        <end position="32"/>
    </location>
</feature>
<proteinExistence type="predicted"/>